<evidence type="ECO:0000313" key="1">
    <source>
        <dbReference type="EMBL" id="UFZ03345.1"/>
    </source>
</evidence>
<dbReference type="Proteomes" id="UP001431010">
    <property type="component" value="Chromosome"/>
</dbReference>
<reference evidence="1" key="1">
    <citation type="journal article" date="2024" name="Antonie Van Leeuwenhoek">
        <title>Bradyrhizobium ontarionense sp. nov., a novel bacterial symbiont isolated from Aeschynomene indica (Indian jointvetch), harbours photosynthesis, nitrogen fixation and nitrous oxide (N2O) reductase genes.</title>
        <authorList>
            <person name="Bromfield E.S.P."/>
            <person name="Cloutier S."/>
        </authorList>
    </citation>
    <scope>NUCLEOTIDE SEQUENCE</scope>
    <source>
        <strain evidence="1">A19</strain>
    </source>
</reference>
<evidence type="ECO:0000313" key="2">
    <source>
        <dbReference type="Proteomes" id="UP001431010"/>
    </source>
</evidence>
<sequence>MSVLSPVHRLPNVAVARAARRTAVLRRMTLSFRMRQFAVSKFDKLAVCDKAREFISFVVSMCCVDRLTKDAASKNSSSKRLPAAQSDFDNSLQLVRLAAAMIRDTADIAASSCRLIQRRS</sequence>
<organism evidence="1 2">
    <name type="scientific">Bradyrhizobium ontarionense</name>
    <dbReference type="NCBI Taxonomy" id="2898149"/>
    <lineage>
        <taxon>Bacteria</taxon>
        <taxon>Pseudomonadati</taxon>
        <taxon>Pseudomonadota</taxon>
        <taxon>Alphaproteobacteria</taxon>
        <taxon>Hyphomicrobiales</taxon>
        <taxon>Nitrobacteraceae</taxon>
        <taxon>Bradyrhizobium</taxon>
    </lineage>
</organism>
<protein>
    <submittedName>
        <fullName evidence="1">Uncharacterized protein</fullName>
    </submittedName>
</protein>
<dbReference type="EMBL" id="CP088156">
    <property type="protein sequence ID" value="UFZ03345.1"/>
    <property type="molecule type" value="Genomic_DNA"/>
</dbReference>
<accession>A0ABY3R8W1</accession>
<gene>
    <name evidence="1" type="ORF">LQG66_29580</name>
</gene>
<name>A0ABY3R8W1_9BRAD</name>
<proteinExistence type="predicted"/>
<dbReference type="RefSeq" id="WP_231319367.1">
    <property type="nucleotide sequence ID" value="NZ_CP088156.1"/>
</dbReference>
<keyword evidence="2" id="KW-1185">Reference proteome</keyword>